<dbReference type="GO" id="GO:0046872">
    <property type="term" value="F:metal ion binding"/>
    <property type="evidence" value="ECO:0007669"/>
    <property type="project" value="UniProtKB-KW"/>
</dbReference>
<dbReference type="Pfam" id="PF09202">
    <property type="entry name" value="Rio2_N"/>
    <property type="match status" value="1"/>
</dbReference>
<evidence type="ECO:0000256" key="4">
    <source>
        <dbReference type="ARBA" id="ARBA00022527"/>
    </source>
</evidence>
<dbReference type="EC" id="2.7.11.1" evidence="3"/>
<dbReference type="OrthoDB" id="10258631at2759"/>
<dbReference type="GO" id="GO:0030688">
    <property type="term" value="C:preribosome, small subunit precursor"/>
    <property type="evidence" value="ECO:0007669"/>
    <property type="project" value="TreeGrafter"/>
</dbReference>
<evidence type="ECO:0000256" key="2">
    <source>
        <dbReference type="ARBA" id="ARBA00009196"/>
    </source>
</evidence>
<dbReference type="KEGG" id="aplc:110981828"/>
<dbReference type="CTD" id="55781"/>
<dbReference type="CDD" id="cd05144">
    <property type="entry name" value="RIO2_C"/>
    <property type="match status" value="1"/>
</dbReference>
<dbReference type="InterPro" id="IPR000687">
    <property type="entry name" value="RIO_kinase"/>
</dbReference>
<reference evidence="16" key="1">
    <citation type="submission" date="2025-08" db="UniProtKB">
        <authorList>
            <consortium name="RefSeq"/>
        </authorList>
    </citation>
    <scope>IDENTIFICATION</scope>
</reference>
<dbReference type="FunFam" id="1.10.10.10:FF:001789">
    <property type="entry name" value="Predicted protein"/>
    <property type="match status" value="1"/>
</dbReference>
<dbReference type="Pfam" id="PF01163">
    <property type="entry name" value="RIO1"/>
    <property type="match status" value="1"/>
</dbReference>
<dbReference type="OMA" id="ACPHLIA"/>
<feature type="compositionally biased region" description="Basic residues" evidence="13">
    <location>
        <begin position="476"/>
        <end position="495"/>
    </location>
</feature>
<keyword evidence="4" id="KW-0723">Serine/threonine-protein kinase</keyword>
<evidence type="ECO:0000256" key="13">
    <source>
        <dbReference type="SAM" id="MobiDB-lite"/>
    </source>
</evidence>
<dbReference type="AlphaFoldDB" id="A0A8B7YS15"/>
<feature type="region of interest" description="Disordered" evidence="13">
    <location>
        <begin position="319"/>
        <end position="366"/>
    </location>
</feature>
<dbReference type="Gene3D" id="1.10.10.10">
    <property type="entry name" value="Winged helix-like DNA-binding domain superfamily/Winged helix DNA-binding domain"/>
    <property type="match status" value="1"/>
</dbReference>
<dbReference type="FunFam" id="1.10.510.10:FF:000307">
    <property type="entry name" value="Serine/threonine-protein kinase RIO2"/>
    <property type="match status" value="1"/>
</dbReference>
<dbReference type="FunFam" id="3.30.200.20:FF:000052">
    <property type="entry name" value="Serine/threonine-protein kinase RIO2"/>
    <property type="match status" value="1"/>
</dbReference>
<comment type="catalytic activity">
    <reaction evidence="11">
        <text>L-threonyl-[protein] + ATP = O-phospho-L-threonyl-[protein] + ADP + H(+)</text>
        <dbReference type="Rhea" id="RHEA:46608"/>
        <dbReference type="Rhea" id="RHEA-COMP:11060"/>
        <dbReference type="Rhea" id="RHEA-COMP:11605"/>
        <dbReference type="ChEBI" id="CHEBI:15378"/>
        <dbReference type="ChEBI" id="CHEBI:30013"/>
        <dbReference type="ChEBI" id="CHEBI:30616"/>
        <dbReference type="ChEBI" id="CHEBI:61977"/>
        <dbReference type="ChEBI" id="CHEBI:456216"/>
        <dbReference type="EC" id="2.7.11.1"/>
    </reaction>
</comment>
<comment type="similarity">
    <text evidence="2">Belongs to the protein kinase superfamily. RIO-type Ser/Thr kinase family.</text>
</comment>
<dbReference type="InterPro" id="IPR036388">
    <property type="entry name" value="WH-like_DNA-bd_sf"/>
</dbReference>
<feature type="compositionally biased region" description="Low complexity" evidence="13">
    <location>
        <begin position="456"/>
        <end position="468"/>
    </location>
</feature>
<feature type="domain" description="RIO kinase" evidence="14">
    <location>
        <begin position="65"/>
        <end position="288"/>
    </location>
</feature>
<evidence type="ECO:0000256" key="11">
    <source>
        <dbReference type="ARBA" id="ARBA00047899"/>
    </source>
</evidence>
<sequence length="522" mass="59380">MGKLNVTMLRYLSREDFRVLTALEMGMKNHEIVPGSLVASIANLRHGGCYKLLKELVRNKLIAWEHGKYPGYRLTYPGYDYLALKALAARNVLASVGNQIGVGKESDIYIVANDDGEQLALKLHRLGRTSFRKLKEKRDYLGKRRNASWLYLSRLAAMKEYAFMKALHDHGFPVPKPIDFNRHCVVMELMNAYPLNQIHHLADPAATYNDLMNLIMRLASHGLIHGDFNEFNLMLDDQDRVTLIDFPQMVSTSHSNAEMYFDRDVQCVRDFFLRRFQYESELYPKFSDVCLENSLDVDVSASGFTKDMQKTFEEETTALREATEGVREEDSNEETDTNNPKGDSSGEELSSGDEKDAATSTKESTRTCVDPLPKLVDEAERFVDACGEEYVDEAQESKALRVGGVRDSEEEAELGADRQCPYEDLEDIATLNKQYRPHRDAASLAHVNHHSRQRSSDSVTSSATTRSTMDSSMVRAKVKQSLLKKQKAQQRRRRAKGEAGIVTETRRDNRDNIKQSMSDVWF</sequence>
<keyword evidence="9" id="KW-0067">ATP-binding</keyword>
<evidence type="ECO:0000259" key="14">
    <source>
        <dbReference type="SMART" id="SM00090"/>
    </source>
</evidence>
<dbReference type="SUPFAM" id="SSF56112">
    <property type="entry name" value="Protein kinase-like (PK-like)"/>
    <property type="match status" value="1"/>
</dbReference>
<gene>
    <name evidence="16" type="primary">LOC110981828</name>
</gene>
<dbReference type="PROSITE" id="PS01245">
    <property type="entry name" value="RIO1"/>
    <property type="match status" value="1"/>
</dbReference>
<feature type="compositionally biased region" description="Basic and acidic residues" evidence="13">
    <location>
        <begin position="504"/>
        <end position="513"/>
    </location>
</feature>
<keyword evidence="10" id="KW-0460">Magnesium</keyword>
<proteinExistence type="inferred from homology"/>
<dbReference type="SUPFAM" id="SSF46785">
    <property type="entry name" value="Winged helix' DNA-binding domain"/>
    <property type="match status" value="1"/>
</dbReference>
<evidence type="ECO:0000256" key="10">
    <source>
        <dbReference type="ARBA" id="ARBA00022842"/>
    </source>
</evidence>
<evidence type="ECO:0000256" key="12">
    <source>
        <dbReference type="ARBA" id="ARBA00048679"/>
    </source>
</evidence>
<dbReference type="Gene3D" id="3.30.200.20">
    <property type="entry name" value="Phosphorylase Kinase, domain 1"/>
    <property type="match status" value="1"/>
</dbReference>
<keyword evidence="8" id="KW-0418">Kinase</keyword>
<accession>A0A8B7YS15</accession>
<dbReference type="Gene3D" id="1.10.510.10">
    <property type="entry name" value="Transferase(Phosphotransferase) domain 1"/>
    <property type="match status" value="1"/>
</dbReference>
<dbReference type="InterPro" id="IPR030484">
    <property type="entry name" value="Rio2"/>
</dbReference>
<dbReference type="InterPro" id="IPR015285">
    <property type="entry name" value="RIO2_wHTH_N"/>
</dbReference>
<feature type="compositionally biased region" description="Low complexity" evidence="13">
    <location>
        <begin position="337"/>
        <end position="349"/>
    </location>
</feature>
<dbReference type="GO" id="GO:0005524">
    <property type="term" value="F:ATP binding"/>
    <property type="evidence" value="ECO:0007669"/>
    <property type="project" value="UniProtKB-KW"/>
</dbReference>
<dbReference type="Proteomes" id="UP000694845">
    <property type="component" value="Unplaced"/>
</dbReference>
<evidence type="ECO:0000256" key="8">
    <source>
        <dbReference type="ARBA" id="ARBA00022777"/>
    </source>
</evidence>
<evidence type="ECO:0000256" key="5">
    <source>
        <dbReference type="ARBA" id="ARBA00022679"/>
    </source>
</evidence>
<comment type="cofactor">
    <cofactor evidence="1">
        <name>Mg(2+)</name>
        <dbReference type="ChEBI" id="CHEBI:18420"/>
    </cofactor>
</comment>
<dbReference type="PANTHER" id="PTHR45852:SF1">
    <property type="entry name" value="SERINE_THREONINE-PROTEIN KINASE RIO2"/>
    <property type="match status" value="1"/>
</dbReference>
<dbReference type="GO" id="GO:0004674">
    <property type="term" value="F:protein serine/threonine kinase activity"/>
    <property type="evidence" value="ECO:0007669"/>
    <property type="project" value="UniProtKB-KW"/>
</dbReference>
<keyword evidence="5" id="KW-0808">Transferase</keyword>
<dbReference type="InterPro" id="IPR018934">
    <property type="entry name" value="RIO_dom"/>
</dbReference>
<evidence type="ECO:0000256" key="7">
    <source>
        <dbReference type="ARBA" id="ARBA00022741"/>
    </source>
</evidence>
<evidence type="ECO:0000256" key="9">
    <source>
        <dbReference type="ARBA" id="ARBA00022840"/>
    </source>
</evidence>
<organism evidence="15 16">
    <name type="scientific">Acanthaster planci</name>
    <name type="common">Crown-of-thorns starfish</name>
    <dbReference type="NCBI Taxonomy" id="133434"/>
    <lineage>
        <taxon>Eukaryota</taxon>
        <taxon>Metazoa</taxon>
        <taxon>Echinodermata</taxon>
        <taxon>Eleutherozoa</taxon>
        <taxon>Asterozoa</taxon>
        <taxon>Asteroidea</taxon>
        <taxon>Valvatacea</taxon>
        <taxon>Valvatida</taxon>
        <taxon>Acanthasteridae</taxon>
        <taxon>Acanthaster</taxon>
    </lineage>
</organism>
<dbReference type="GO" id="GO:0005829">
    <property type="term" value="C:cytosol"/>
    <property type="evidence" value="ECO:0007669"/>
    <property type="project" value="TreeGrafter"/>
</dbReference>
<protein>
    <recommendedName>
        <fullName evidence="3">non-specific serine/threonine protein kinase</fullName>
        <ecNumber evidence="3">2.7.11.1</ecNumber>
    </recommendedName>
</protein>
<evidence type="ECO:0000313" key="16">
    <source>
        <dbReference type="RefSeq" id="XP_022095477.1"/>
    </source>
</evidence>
<evidence type="ECO:0000256" key="6">
    <source>
        <dbReference type="ARBA" id="ARBA00022723"/>
    </source>
</evidence>
<dbReference type="InterPro" id="IPR011009">
    <property type="entry name" value="Kinase-like_dom_sf"/>
</dbReference>
<dbReference type="SMART" id="SM00090">
    <property type="entry name" value="RIO"/>
    <property type="match status" value="1"/>
</dbReference>
<dbReference type="GeneID" id="110981828"/>
<keyword evidence="6" id="KW-0479">Metal-binding</keyword>
<dbReference type="InterPro" id="IPR018935">
    <property type="entry name" value="RIO_kinase_CS"/>
</dbReference>
<feature type="region of interest" description="Disordered" evidence="13">
    <location>
        <begin position="443"/>
        <end position="522"/>
    </location>
</feature>
<comment type="catalytic activity">
    <reaction evidence="12">
        <text>L-seryl-[protein] + ATP = O-phospho-L-seryl-[protein] + ADP + H(+)</text>
        <dbReference type="Rhea" id="RHEA:17989"/>
        <dbReference type="Rhea" id="RHEA-COMP:9863"/>
        <dbReference type="Rhea" id="RHEA-COMP:11604"/>
        <dbReference type="ChEBI" id="CHEBI:15378"/>
        <dbReference type="ChEBI" id="CHEBI:29999"/>
        <dbReference type="ChEBI" id="CHEBI:30616"/>
        <dbReference type="ChEBI" id="CHEBI:83421"/>
        <dbReference type="ChEBI" id="CHEBI:456216"/>
        <dbReference type="EC" id="2.7.11.1"/>
    </reaction>
</comment>
<feature type="compositionally biased region" description="Basic and acidic residues" evidence="13">
    <location>
        <begin position="319"/>
        <end position="329"/>
    </location>
</feature>
<keyword evidence="15" id="KW-1185">Reference proteome</keyword>
<dbReference type="InterPro" id="IPR036390">
    <property type="entry name" value="WH_DNA-bd_sf"/>
</dbReference>
<name>A0A8B7YS15_ACAPL</name>
<dbReference type="RefSeq" id="XP_022095477.1">
    <property type="nucleotide sequence ID" value="XM_022239785.1"/>
</dbReference>
<keyword evidence="7" id="KW-0547">Nucleotide-binding</keyword>
<dbReference type="PANTHER" id="PTHR45852">
    <property type="entry name" value="SER/THR-PROTEIN KINASE RIO2"/>
    <property type="match status" value="1"/>
</dbReference>
<evidence type="ECO:0000256" key="3">
    <source>
        <dbReference type="ARBA" id="ARBA00012513"/>
    </source>
</evidence>
<dbReference type="GO" id="GO:0005634">
    <property type="term" value="C:nucleus"/>
    <property type="evidence" value="ECO:0007669"/>
    <property type="project" value="TreeGrafter"/>
</dbReference>
<dbReference type="GO" id="GO:0030490">
    <property type="term" value="P:maturation of SSU-rRNA"/>
    <property type="evidence" value="ECO:0007669"/>
    <property type="project" value="TreeGrafter"/>
</dbReference>
<evidence type="ECO:0000313" key="15">
    <source>
        <dbReference type="Proteomes" id="UP000694845"/>
    </source>
</evidence>
<evidence type="ECO:0000256" key="1">
    <source>
        <dbReference type="ARBA" id="ARBA00001946"/>
    </source>
</evidence>